<name>A0A7R9WNW3_9STRA</name>
<organism evidence="2">
    <name type="scientific">Craspedostauros australis</name>
    <dbReference type="NCBI Taxonomy" id="1486917"/>
    <lineage>
        <taxon>Eukaryota</taxon>
        <taxon>Sar</taxon>
        <taxon>Stramenopiles</taxon>
        <taxon>Ochrophyta</taxon>
        <taxon>Bacillariophyta</taxon>
        <taxon>Bacillariophyceae</taxon>
        <taxon>Bacillariophycidae</taxon>
        <taxon>Naviculales</taxon>
        <taxon>Naviculaceae</taxon>
        <taxon>Craspedostauros</taxon>
    </lineage>
</organism>
<feature type="compositionally biased region" description="Polar residues" evidence="1">
    <location>
        <begin position="152"/>
        <end position="165"/>
    </location>
</feature>
<dbReference type="AlphaFoldDB" id="A0A7R9WNW3"/>
<dbReference type="EMBL" id="HBEF01003584">
    <property type="protein sequence ID" value="CAD8330173.1"/>
    <property type="molecule type" value="Transcribed_RNA"/>
</dbReference>
<evidence type="ECO:0000313" key="2">
    <source>
        <dbReference type="EMBL" id="CAD8330173.1"/>
    </source>
</evidence>
<evidence type="ECO:0000256" key="1">
    <source>
        <dbReference type="SAM" id="MobiDB-lite"/>
    </source>
</evidence>
<sequence length="185" mass="20711">MHGTHLPTDNYWWRLSCGRVLGLTNGMLLEYDSSTLAPLGLVVSADELVGKRIAVIDSGIEECEINFDADGAMEEDPDCDMEGFDEREQAVIMYDENYEVTVIQPNEDGSYWRKIVRNKIARMKERRREKAALEFAAKGLEEDKSNVKEKVQSSWGPYTTTSGIAKSTVVPGTEKAPKPTAFVSR</sequence>
<accession>A0A7R9WNW3</accession>
<proteinExistence type="predicted"/>
<reference evidence="2" key="1">
    <citation type="submission" date="2021-01" db="EMBL/GenBank/DDBJ databases">
        <authorList>
            <person name="Corre E."/>
            <person name="Pelletier E."/>
            <person name="Niang G."/>
            <person name="Scheremetjew M."/>
            <person name="Finn R."/>
            <person name="Kale V."/>
            <person name="Holt S."/>
            <person name="Cochrane G."/>
            <person name="Meng A."/>
            <person name="Brown T."/>
            <person name="Cohen L."/>
        </authorList>
    </citation>
    <scope>NUCLEOTIDE SEQUENCE</scope>
    <source>
        <strain evidence="2">CCMP3328</strain>
    </source>
</reference>
<gene>
    <name evidence="2" type="ORF">CAUS1442_LOCUS2271</name>
</gene>
<protein>
    <submittedName>
        <fullName evidence="2">Uncharacterized protein</fullName>
    </submittedName>
</protein>
<feature type="region of interest" description="Disordered" evidence="1">
    <location>
        <begin position="146"/>
        <end position="185"/>
    </location>
</feature>